<evidence type="ECO:0000256" key="1">
    <source>
        <dbReference type="ARBA" id="ARBA00007457"/>
    </source>
</evidence>
<dbReference type="AlphaFoldDB" id="A0A7L2KI74"/>
<feature type="non-terminal residue" evidence="4">
    <location>
        <position position="255"/>
    </location>
</feature>
<comment type="similarity">
    <text evidence="1">Belongs to the RGS7BP/RGS9BP family.</text>
</comment>
<evidence type="ECO:0000313" key="5">
    <source>
        <dbReference type="Proteomes" id="UP000549157"/>
    </source>
</evidence>
<dbReference type="GO" id="GO:0009968">
    <property type="term" value="P:negative regulation of signal transduction"/>
    <property type="evidence" value="ECO:0007669"/>
    <property type="project" value="UniProtKB-KW"/>
</dbReference>
<reference evidence="4 5" key="1">
    <citation type="submission" date="2019-09" db="EMBL/GenBank/DDBJ databases">
        <title>Bird 10,000 Genomes (B10K) Project - Family phase.</title>
        <authorList>
            <person name="Zhang G."/>
        </authorList>
    </citation>
    <scope>NUCLEOTIDE SEQUENCE [LARGE SCALE GENOMIC DNA]</scope>
    <source>
        <strain evidence="4">B10K-DU-001-36</strain>
        <tissue evidence="4">Muscle</tissue>
    </source>
</reference>
<dbReference type="OrthoDB" id="9876293at2759"/>
<feature type="region of interest" description="Disordered" evidence="3">
    <location>
        <begin position="1"/>
        <end position="39"/>
    </location>
</feature>
<evidence type="ECO:0000313" key="4">
    <source>
        <dbReference type="EMBL" id="NXR34957.1"/>
    </source>
</evidence>
<dbReference type="Proteomes" id="UP000549157">
    <property type="component" value="Unassembled WGS sequence"/>
</dbReference>
<dbReference type="EMBL" id="VWYL01012219">
    <property type="protein sequence ID" value="NXR34957.1"/>
    <property type="molecule type" value="Genomic_DNA"/>
</dbReference>
<keyword evidence="5" id="KW-1185">Reference proteome</keyword>
<organism evidence="4 5">
    <name type="scientific">Zosterops hypoxanthus</name>
    <dbReference type="NCBI Taxonomy" id="2485327"/>
    <lineage>
        <taxon>Eukaryota</taxon>
        <taxon>Metazoa</taxon>
        <taxon>Chordata</taxon>
        <taxon>Craniata</taxon>
        <taxon>Vertebrata</taxon>
        <taxon>Euteleostomi</taxon>
        <taxon>Archelosauria</taxon>
        <taxon>Archosauria</taxon>
        <taxon>Dinosauria</taxon>
        <taxon>Saurischia</taxon>
        <taxon>Theropoda</taxon>
        <taxon>Coelurosauria</taxon>
        <taxon>Aves</taxon>
        <taxon>Neognathae</taxon>
        <taxon>Neoaves</taxon>
        <taxon>Telluraves</taxon>
        <taxon>Australaves</taxon>
        <taxon>Passeriformes</taxon>
        <taxon>Sylvioidea</taxon>
        <taxon>Zosteropidae</taxon>
        <taxon>Zosterops</taxon>
    </lineage>
</organism>
<sequence length="255" mass="28806">MSAAPSGRRKRPRSAASIFQGSRTSPHGRDSDRRGSASDSAYQIQRTLDDCKMLVQEFNTQVALYRELVISIGDVSVTCPSLHAELHKTRTRGCEMACQAHQKLAAISGPEDGEIHPEICRLYIQLQCCLEMYTTEMLKSICLLGSLQFHRKGKEPSGPPKTLDTKVEENSEVPILEDTSLSPTDIQQHLWQVSTDIDNTERDMREMKNLLSKLRETMPLPLKNQDDSSLLNLTPYPLVRRRKRRFFGLCCLVSS</sequence>
<evidence type="ECO:0000256" key="3">
    <source>
        <dbReference type="SAM" id="MobiDB-lite"/>
    </source>
</evidence>
<accession>A0A7L2KI74</accession>
<dbReference type="PANTHER" id="PTHR21029">
    <property type="entry name" value="R-SEVEN BINDING PROTEIN (R7BP) HOMOLOG"/>
    <property type="match status" value="1"/>
</dbReference>
<gene>
    <name evidence="4" type="primary">Rgs7bp</name>
    <name evidence="4" type="ORF">ZOSHYP_R04168</name>
</gene>
<protein>
    <submittedName>
        <fullName evidence="4">R7BP protein</fullName>
    </submittedName>
</protein>
<proteinExistence type="inferred from homology"/>
<evidence type="ECO:0000256" key="2">
    <source>
        <dbReference type="ARBA" id="ARBA00022700"/>
    </source>
</evidence>
<feature type="non-terminal residue" evidence="4">
    <location>
        <position position="1"/>
    </location>
</feature>
<feature type="compositionally biased region" description="Basic and acidic residues" evidence="3">
    <location>
        <begin position="27"/>
        <end position="36"/>
    </location>
</feature>
<name>A0A7L2KI74_9PASS</name>
<dbReference type="InterPro" id="IPR026512">
    <property type="entry name" value="RGS7BP/RGS9BP"/>
</dbReference>
<keyword evidence="2" id="KW-0734">Signal transduction inhibitor</keyword>
<comment type="caution">
    <text evidence="4">The sequence shown here is derived from an EMBL/GenBank/DDBJ whole genome shotgun (WGS) entry which is preliminary data.</text>
</comment>